<dbReference type="Pfam" id="PF03070">
    <property type="entry name" value="TENA_THI-4"/>
    <property type="match status" value="2"/>
</dbReference>
<reference evidence="2 3" key="1">
    <citation type="submission" date="2024-02" db="EMBL/GenBank/DDBJ databases">
        <authorList>
            <consortium name="ELIXIR-Norway"/>
            <consortium name="Elixir Norway"/>
        </authorList>
    </citation>
    <scope>NUCLEOTIDE SEQUENCE [LARGE SCALE GENOMIC DNA]</scope>
</reference>
<accession>A0ABP0VLU5</accession>
<dbReference type="InterPro" id="IPR036412">
    <property type="entry name" value="HAD-like_sf"/>
</dbReference>
<organism evidence="2 3">
    <name type="scientific">Sphagnum jensenii</name>
    <dbReference type="NCBI Taxonomy" id="128206"/>
    <lineage>
        <taxon>Eukaryota</taxon>
        <taxon>Viridiplantae</taxon>
        <taxon>Streptophyta</taxon>
        <taxon>Embryophyta</taxon>
        <taxon>Bryophyta</taxon>
        <taxon>Sphagnophytina</taxon>
        <taxon>Sphagnopsida</taxon>
        <taxon>Sphagnales</taxon>
        <taxon>Sphagnaceae</taxon>
        <taxon>Sphagnum</taxon>
    </lineage>
</organism>
<sequence length="556" mass="61676">MGRKLWERCSRDAFGALYNPFVVALAAGTLSITSFQRYIAQDAFFLSSFAEAYGMALQSADDKEAKASIASLQHAVHEELRLHSSFAEKWGLDLTQPDAPNPATTKYTDFLLQTASECVDRASGTRDGELLKVTESNVEQRLHRCARTITAMTPCMRLYAFLGQELERHTGMGCKHPYQEWIETYSSADFEASASQIEQLLDKLSVTFNEEVQASLEIIYKQAMALEVEFFSAQSLSTEAVQVPYFKLASAAKERLVFVSDFDSTCTVADSSSILADLTVKIAASSNTTNATSLQQQWDELVKEYLEEYEEVLSEALTLTGGSTYKENELHELLEKMSMFERTANEKVVKAGVLQGLSTADIQEVAKLMPLRPGCAHLLQRLRQEETHIDVQILSVCWSSTFIKGVFDNCGVEIPRICANELSVTGSVSDGDIMRSVETALDKEQFFDQILRGLSTKSESTTPRLVGDSRAVYIGDSVTDLPCLLRADIGIVIGKSATLDRVADAFAIRRQPLYAGVLQAERDQCDRSPGWRKGSGVLYTVSSWHEIEAFLLGYQE</sequence>
<dbReference type="Gene3D" id="3.40.50.1000">
    <property type="entry name" value="HAD superfamily/HAD-like"/>
    <property type="match status" value="1"/>
</dbReference>
<dbReference type="Gene3D" id="1.20.910.10">
    <property type="entry name" value="Heme oxygenase-like"/>
    <property type="match status" value="1"/>
</dbReference>
<gene>
    <name evidence="2" type="ORF">CSSPJE1EN1_LOCUS889</name>
</gene>
<dbReference type="PANTHER" id="PTHR43198">
    <property type="entry name" value="BIFUNCTIONAL TH2 PROTEIN"/>
    <property type="match status" value="1"/>
</dbReference>
<feature type="domain" description="Thiaminase-2/PQQC" evidence="1">
    <location>
        <begin position="146"/>
        <end position="233"/>
    </location>
</feature>
<dbReference type="InterPro" id="IPR023214">
    <property type="entry name" value="HAD_sf"/>
</dbReference>
<proteinExistence type="predicted"/>
<keyword evidence="3" id="KW-1185">Reference proteome</keyword>
<evidence type="ECO:0000313" key="3">
    <source>
        <dbReference type="Proteomes" id="UP001497444"/>
    </source>
</evidence>
<dbReference type="CDD" id="cd19368">
    <property type="entry name" value="TenA_C_AtTH2-like"/>
    <property type="match status" value="1"/>
</dbReference>
<evidence type="ECO:0000259" key="1">
    <source>
        <dbReference type="Pfam" id="PF03070"/>
    </source>
</evidence>
<feature type="domain" description="Thiaminase-2/PQQC" evidence="1">
    <location>
        <begin position="20"/>
        <end position="117"/>
    </location>
</feature>
<name>A0ABP0VLU5_9BRYO</name>
<dbReference type="EMBL" id="OZ020096">
    <property type="protein sequence ID" value="CAK9255411.1"/>
    <property type="molecule type" value="Genomic_DNA"/>
</dbReference>
<dbReference type="InterPro" id="IPR050967">
    <property type="entry name" value="Thiamine_Salvage_TenA"/>
</dbReference>
<evidence type="ECO:0000313" key="2">
    <source>
        <dbReference type="EMBL" id="CAK9255411.1"/>
    </source>
</evidence>
<protein>
    <recommendedName>
        <fullName evidence="1">Thiaminase-2/PQQC domain-containing protein</fullName>
    </recommendedName>
</protein>
<dbReference type="Proteomes" id="UP001497444">
    <property type="component" value="Chromosome 1"/>
</dbReference>
<dbReference type="InterPro" id="IPR004305">
    <property type="entry name" value="Thiaminase-2/PQQC"/>
</dbReference>
<dbReference type="PANTHER" id="PTHR43198:SF2">
    <property type="entry name" value="SI:CH1073-67J19.1-RELATED"/>
    <property type="match status" value="1"/>
</dbReference>
<dbReference type="SUPFAM" id="SSF56784">
    <property type="entry name" value="HAD-like"/>
    <property type="match status" value="1"/>
</dbReference>
<dbReference type="InterPro" id="IPR016084">
    <property type="entry name" value="Haem_Oase-like_multi-hlx"/>
</dbReference>
<dbReference type="SUPFAM" id="SSF48613">
    <property type="entry name" value="Heme oxygenase-like"/>
    <property type="match status" value="1"/>
</dbReference>